<gene>
    <name evidence="1" type="ORF">Harvfovirus15_3</name>
</gene>
<evidence type="ECO:0000313" key="1">
    <source>
        <dbReference type="EMBL" id="AYV81059.1"/>
    </source>
</evidence>
<name>A0A3G5A6H0_9VIRU</name>
<organism evidence="1">
    <name type="scientific">Harvfovirus sp</name>
    <dbReference type="NCBI Taxonomy" id="2487768"/>
    <lineage>
        <taxon>Viruses</taxon>
        <taxon>Varidnaviria</taxon>
        <taxon>Bamfordvirae</taxon>
        <taxon>Nucleocytoviricota</taxon>
        <taxon>Megaviricetes</taxon>
        <taxon>Imitervirales</taxon>
        <taxon>Mimiviridae</taxon>
        <taxon>Klosneuvirinae</taxon>
    </lineage>
</organism>
<accession>A0A3G5A6H0</accession>
<sequence>MDSKPKTAFAGYEIDSISVQTLNSLGFDIASYEKNEIPSGQLTYFLEYDLGPSENFRCRYNNWSFEATYMKYPSNPQGSFYVKQIKDTSNGKHYKVDINLFSSHTEFLRILDLGMDFILDEKFGKYKTIPYELAKKGYQVKRIRWNFNQLNPSEQTLALTKLDDSRPLYLFLTKGEEQMEIEISEFDTSGKDHQAKPSVIYKFTRGATDRWFIEELLKCVEFAFIHLSGRHFGYWESGQFFTGVELLHYWEGATATEEFRSRFMFDSALMKSNLYEGPEIDIMLWYTFRCNDAERILKYTGKPMGGKDFNWIYECHTIRLTFDKRKDVTSCYLTIVSEYIDHFEKNDESKVLEGIGAISVLGSYSALHKQVVAYVSNQIEKNDLSCGMTDLMDIKSDGDAVSKIVNNYVDNSDDEEPDSIWSLNERLTRLNKW</sequence>
<dbReference type="EMBL" id="MK072257">
    <property type="protein sequence ID" value="AYV81059.1"/>
    <property type="molecule type" value="Genomic_DNA"/>
</dbReference>
<proteinExistence type="predicted"/>
<reference evidence="1" key="1">
    <citation type="submission" date="2018-10" db="EMBL/GenBank/DDBJ databases">
        <title>Hidden diversity of soil giant viruses.</title>
        <authorList>
            <person name="Schulz F."/>
            <person name="Alteio L."/>
            <person name="Goudeau D."/>
            <person name="Ryan E.M."/>
            <person name="Malmstrom R.R."/>
            <person name="Blanchard J."/>
            <person name="Woyke T."/>
        </authorList>
    </citation>
    <scope>NUCLEOTIDE SEQUENCE</scope>
    <source>
        <strain evidence="1">HAV1</strain>
    </source>
</reference>
<protein>
    <submittedName>
        <fullName evidence="1">Uncharacterized protein</fullName>
    </submittedName>
</protein>